<dbReference type="KEGG" id="bhb:M9394_02075"/>
<dbReference type="NCBIfam" id="TIGR02729">
    <property type="entry name" value="Obg_CgtA"/>
    <property type="match status" value="1"/>
</dbReference>
<feature type="domain" description="Obg" evidence="10">
    <location>
        <begin position="1"/>
        <end position="160"/>
    </location>
</feature>
<dbReference type="SUPFAM" id="SSF52540">
    <property type="entry name" value="P-loop containing nucleoside triphosphate hydrolases"/>
    <property type="match status" value="1"/>
</dbReference>
<reference evidence="11" key="1">
    <citation type="submission" date="2022-05" db="EMBL/GenBank/DDBJ databases">
        <title>Impact of host demography and evolutionary history on endosymbiont molecular evolution: a test in carpenter ants (Genus Camponotus) and their Blochmannia endosymbionts.</title>
        <authorList>
            <person name="Manthey J.D."/>
            <person name="Giron J.C."/>
            <person name="Hruska J.P."/>
        </authorList>
    </citation>
    <scope>NUCLEOTIDE SEQUENCE</scope>
    <source>
        <strain evidence="11">C-049</strain>
    </source>
</reference>
<evidence type="ECO:0000256" key="4">
    <source>
        <dbReference type="ARBA" id="ARBA00022741"/>
    </source>
</evidence>
<feature type="binding site" evidence="8">
    <location>
        <begin position="315"/>
        <end position="317"/>
    </location>
    <ligand>
        <name>GTP</name>
        <dbReference type="ChEBI" id="CHEBI:37565"/>
    </ligand>
</feature>
<dbReference type="InterPro" id="IPR006074">
    <property type="entry name" value="GTP1-OBG_CS"/>
</dbReference>
<feature type="binding site" evidence="8">
    <location>
        <begin position="192"/>
        <end position="196"/>
    </location>
    <ligand>
        <name>GTP</name>
        <dbReference type="ChEBI" id="CHEBI:37565"/>
    </ligand>
</feature>
<feature type="binding site" evidence="8">
    <location>
        <begin position="214"/>
        <end position="217"/>
    </location>
    <ligand>
        <name>GTP</name>
        <dbReference type="ChEBI" id="CHEBI:37565"/>
    </ligand>
</feature>
<feature type="binding site" evidence="8">
    <location>
        <position position="174"/>
    </location>
    <ligand>
        <name>Mg(2+)</name>
        <dbReference type="ChEBI" id="CHEBI:18420"/>
    </ligand>
</feature>
<keyword evidence="6 8" id="KW-0460">Magnesium</keyword>
<keyword evidence="2 8" id="KW-0963">Cytoplasm</keyword>
<dbReference type="InterPro" id="IPR014100">
    <property type="entry name" value="GTP-bd_Obg/CgtA"/>
</dbReference>
<dbReference type="PROSITE" id="PS51710">
    <property type="entry name" value="G_OBG"/>
    <property type="match status" value="1"/>
</dbReference>
<evidence type="ECO:0000313" key="11">
    <source>
        <dbReference type="EMBL" id="URJ27339.1"/>
    </source>
</evidence>
<dbReference type="PANTHER" id="PTHR11702">
    <property type="entry name" value="DEVELOPMENTALLY REGULATED GTP-BINDING PROTEIN-RELATED"/>
    <property type="match status" value="1"/>
</dbReference>
<feature type="binding site" evidence="8">
    <location>
        <position position="194"/>
    </location>
    <ligand>
        <name>Mg(2+)</name>
        <dbReference type="ChEBI" id="CHEBI:18420"/>
    </ligand>
</feature>
<dbReference type="GO" id="GO:0005737">
    <property type="term" value="C:cytoplasm"/>
    <property type="evidence" value="ECO:0007669"/>
    <property type="project" value="UniProtKB-SubCell"/>
</dbReference>
<dbReference type="InterPro" id="IPR006169">
    <property type="entry name" value="GTP1_OBG_dom"/>
</dbReference>
<dbReference type="GO" id="GO:0005525">
    <property type="term" value="F:GTP binding"/>
    <property type="evidence" value="ECO:0007669"/>
    <property type="project" value="UniProtKB-UniRule"/>
</dbReference>
<dbReference type="SUPFAM" id="SSF82051">
    <property type="entry name" value="Obg GTP-binding protein N-terminal domain"/>
    <property type="match status" value="1"/>
</dbReference>
<feature type="binding site" evidence="8">
    <location>
        <begin position="167"/>
        <end position="174"/>
    </location>
    <ligand>
        <name>GTP</name>
        <dbReference type="ChEBI" id="CHEBI:37565"/>
    </ligand>
</feature>
<gene>
    <name evidence="11" type="primary">obgE</name>
    <name evidence="8" type="synonym">obg</name>
    <name evidence="11" type="ORF">M9394_02075</name>
</gene>
<comment type="subunit">
    <text evidence="8">Monomer.</text>
</comment>
<proteinExistence type="inferred from homology"/>
<dbReference type="NCBIfam" id="NF008956">
    <property type="entry name" value="PRK12299.1"/>
    <property type="match status" value="1"/>
</dbReference>
<dbReference type="PIRSF" id="PIRSF002401">
    <property type="entry name" value="GTP_bd_Obg/CgtA"/>
    <property type="match status" value="1"/>
</dbReference>
<dbReference type="Pfam" id="PF01926">
    <property type="entry name" value="MMR_HSR1"/>
    <property type="match status" value="1"/>
</dbReference>
<dbReference type="InterPro" id="IPR036726">
    <property type="entry name" value="GTP1_OBG_dom_sf"/>
</dbReference>
<dbReference type="InterPro" id="IPR031167">
    <property type="entry name" value="G_OBG"/>
</dbReference>
<evidence type="ECO:0000256" key="1">
    <source>
        <dbReference type="ARBA" id="ARBA00007699"/>
    </source>
</evidence>
<dbReference type="Gene3D" id="2.70.210.12">
    <property type="entry name" value="GTP1/OBG domain"/>
    <property type="match status" value="1"/>
</dbReference>
<evidence type="ECO:0000256" key="8">
    <source>
        <dbReference type="HAMAP-Rule" id="MF_01454"/>
    </source>
</evidence>
<comment type="cofactor">
    <cofactor evidence="8">
        <name>Mg(2+)</name>
        <dbReference type="ChEBI" id="CHEBI:18420"/>
    </cofactor>
</comment>
<keyword evidence="4 8" id="KW-0547">Nucleotide-binding</keyword>
<dbReference type="FunFam" id="2.70.210.12:FF:000001">
    <property type="entry name" value="GTPase Obg"/>
    <property type="match status" value="1"/>
</dbReference>
<dbReference type="PROSITE" id="PS00905">
    <property type="entry name" value="GTP1_OBG"/>
    <property type="match status" value="1"/>
</dbReference>
<feature type="binding site" evidence="8">
    <location>
        <begin position="284"/>
        <end position="287"/>
    </location>
    <ligand>
        <name>GTP</name>
        <dbReference type="ChEBI" id="CHEBI:37565"/>
    </ligand>
</feature>
<dbReference type="PRINTS" id="PR00326">
    <property type="entry name" value="GTP1OBG"/>
</dbReference>
<accession>A0AAE9L5U7</accession>
<evidence type="ECO:0000256" key="2">
    <source>
        <dbReference type="ARBA" id="ARBA00022490"/>
    </source>
</evidence>
<evidence type="ECO:0000256" key="3">
    <source>
        <dbReference type="ARBA" id="ARBA00022723"/>
    </source>
</evidence>
<dbReference type="EC" id="3.6.5.-" evidence="8"/>
<dbReference type="GO" id="GO:0042254">
    <property type="term" value="P:ribosome biogenesis"/>
    <property type="evidence" value="ECO:0007669"/>
    <property type="project" value="UniProtKB-UniRule"/>
</dbReference>
<protein>
    <recommendedName>
        <fullName evidence="8">GTPase Obg</fullName>
        <ecNumber evidence="8">3.6.5.-</ecNumber>
    </recommendedName>
    <alternativeName>
        <fullName evidence="8">GTP-binding protein Obg</fullName>
    </alternativeName>
</protein>
<dbReference type="GO" id="GO:0003924">
    <property type="term" value="F:GTPase activity"/>
    <property type="evidence" value="ECO:0007669"/>
    <property type="project" value="UniProtKB-UniRule"/>
</dbReference>
<comment type="function">
    <text evidence="8">An essential GTPase which binds GTP, GDP and possibly (p)ppGpp with moderate affinity, with high nucleotide exchange rates and a fairly low GTP hydrolysis rate. Plays a role in control of the cell cycle, stress response, ribosome biogenesis and in those bacteria that undergo differentiation, in morphogenesis control.</text>
</comment>
<feature type="domain" description="OBG-type G" evidence="9">
    <location>
        <begin position="161"/>
        <end position="334"/>
    </location>
</feature>
<dbReference type="PROSITE" id="PS51883">
    <property type="entry name" value="OBG"/>
    <property type="match status" value="1"/>
</dbReference>
<dbReference type="GO" id="GO:0043022">
    <property type="term" value="F:ribosome binding"/>
    <property type="evidence" value="ECO:0007669"/>
    <property type="project" value="UniProtKB-ARBA"/>
</dbReference>
<dbReference type="GO" id="GO:0000287">
    <property type="term" value="F:magnesium ion binding"/>
    <property type="evidence" value="ECO:0007669"/>
    <property type="project" value="InterPro"/>
</dbReference>
<evidence type="ECO:0000313" key="12">
    <source>
        <dbReference type="Proteomes" id="UP001056323"/>
    </source>
</evidence>
<dbReference type="PANTHER" id="PTHR11702:SF31">
    <property type="entry name" value="MITOCHONDRIAL RIBOSOME-ASSOCIATED GTPASE 2"/>
    <property type="match status" value="1"/>
</dbReference>
<dbReference type="HAMAP" id="MF_01454">
    <property type="entry name" value="GTPase_Obg"/>
    <property type="match status" value="1"/>
</dbReference>
<dbReference type="AlphaFoldDB" id="A0AAE9L5U7"/>
<keyword evidence="3 8" id="KW-0479">Metal-binding</keyword>
<keyword evidence="7 8" id="KW-0342">GTP-binding</keyword>
<organism evidence="11 12">
    <name type="scientific">Candidatus Blochmanniella camponoti</name>
    <dbReference type="NCBI Taxonomy" id="108080"/>
    <lineage>
        <taxon>Bacteria</taxon>
        <taxon>Pseudomonadati</taxon>
        <taxon>Pseudomonadota</taxon>
        <taxon>Gammaproteobacteria</taxon>
        <taxon>Enterobacterales</taxon>
        <taxon>Enterobacteriaceae</taxon>
        <taxon>ant endosymbionts</taxon>
        <taxon>Candidatus Blochmanniella</taxon>
    </lineage>
</organism>
<dbReference type="CDD" id="cd01898">
    <property type="entry name" value="Obg"/>
    <property type="match status" value="1"/>
</dbReference>
<comment type="similarity">
    <text evidence="1 8">Belongs to the TRAFAC class OBG-HflX-like GTPase superfamily. OBG GTPase family.</text>
</comment>
<dbReference type="Proteomes" id="UP001056323">
    <property type="component" value="Chromosome"/>
</dbReference>
<evidence type="ECO:0000256" key="6">
    <source>
        <dbReference type="ARBA" id="ARBA00022842"/>
    </source>
</evidence>
<evidence type="ECO:0000256" key="5">
    <source>
        <dbReference type="ARBA" id="ARBA00022801"/>
    </source>
</evidence>
<evidence type="ECO:0000256" key="7">
    <source>
        <dbReference type="ARBA" id="ARBA00023134"/>
    </source>
</evidence>
<dbReference type="Pfam" id="PF01018">
    <property type="entry name" value="GTP1_OBG"/>
    <property type="match status" value="1"/>
</dbReference>
<name>A0AAE9L5U7_9ENTR</name>
<sequence>MKFVDMTNITVIAGNGGNGCISFQKSGRRASFLKKPNGSNGGNGGDVWLLADPNINTLNYFHSNCVFRAGHGQCGRSRGCTGKRGKDVIVKVPWGTRVSYKKTNKLLGDMGIHHKRLMVAKGGRHGLGNGHFKSSLHRKALNTHGSTGEFQHLLLELLLIANVGIFGLPNSGKSSFIRIISSAKPKVADYPFTTLVPYLGVVQINNYDRFVIADIPGIIKGASHGLGLGMRFLKHLEHCQILLHFIDIAPVDNSDPLENIITIQNELSNYNENLVRKPCWLIFNKIDLLERQVAEKRINHVISSLQWKGRYYPISSMHNTNVLSLCNSIMKFIIHHTQSQESTLMYAQDNE</sequence>
<keyword evidence="5 8" id="KW-0378">Hydrolase</keyword>
<comment type="subcellular location">
    <subcellularLocation>
        <location evidence="8">Cytoplasm</location>
    </subcellularLocation>
</comment>
<dbReference type="InterPro" id="IPR006073">
    <property type="entry name" value="GTP-bd"/>
</dbReference>
<dbReference type="Gene3D" id="3.40.50.300">
    <property type="entry name" value="P-loop containing nucleotide triphosphate hydrolases"/>
    <property type="match status" value="1"/>
</dbReference>
<dbReference type="RefSeq" id="WP_250249825.1">
    <property type="nucleotide sequence ID" value="NZ_CP097751.1"/>
</dbReference>
<evidence type="ECO:0000259" key="10">
    <source>
        <dbReference type="PROSITE" id="PS51883"/>
    </source>
</evidence>
<evidence type="ECO:0000259" key="9">
    <source>
        <dbReference type="PROSITE" id="PS51710"/>
    </source>
</evidence>
<dbReference type="InterPro" id="IPR027417">
    <property type="entry name" value="P-loop_NTPase"/>
</dbReference>
<dbReference type="EMBL" id="CP097751">
    <property type="protein sequence ID" value="URJ27339.1"/>
    <property type="molecule type" value="Genomic_DNA"/>
</dbReference>
<dbReference type="InterPro" id="IPR045086">
    <property type="entry name" value="OBG_GTPase"/>
</dbReference>